<evidence type="ECO:0000313" key="3">
    <source>
        <dbReference type="EMBL" id="MCU6686274.1"/>
    </source>
</evidence>
<dbReference type="Gene3D" id="2.40.260.10">
    <property type="entry name" value="Sortase"/>
    <property type="match status" value="1"/>
</dbReference>
<dbReference type="InterPro" id="IPR023365">
    <property type="entry name" value="Sortase_dom-sf"/>
</dbReference>
<proteinExistence type="predicted"/>
<dbReference type="EC" id="3.4.22.71" evidence="3"/>
<dbReference type="InterPro" id="IPR009835">
    <property type="entry name" value="SrtB"/>
</dbReference>
<evidence type="ECO:0000256" key="1">
    <source>
        <dbReference type="ARBA" id="ARBA00022801"/>
    </source>
</evidence>
<gene>
    <name evidence="3" type="primary">srtB</name>
    <name evidence="3" type="ORF">OCV99_06835</name>
</gene>
<feature type="transmembrane region" description="Helical" evidence="2">
    <location>
        <begin position="21"/>
        <end position="43"/>
    </location>
</feature>
<keyword evidence="1 3" id="KW-0378">Hydrolase</keyword>
<keyword evidence="2" id="KW-0812">Transmembrane</keyword>
<sequence>MEMAEKKRHHRGRRRRRKKGGIFSTIILIVAVIVFCVSAFQLFRIFKGYQEGQSEYDYIRKLALTNEDTEEGEDGENDGEDGRFRVNFEELLKINPDTVGWLRFYPEPAQINYPLVQGEDNSLYLNKTFSANDNTVGAIFVNVYNQSDFNDRNTIIYGHRMKDNSMFHDLARYEDKSFWEANPYFYIYTPDGREIVYHIYSAGVVKDTSDTYLTEFASDEEYQEFLNMTRDVAAYDTGIMPDVGDQIVTLSTCTKDSNEDRFVVRGVKESEEIIE</sequence>
<dbReference type="SUPFAM" id="SSF63817">
    <property type="entry name" value="Sortase"/>
    <property type="match status" value="1"/>
</dbReference>
<dbReference type="CDD" id="cd05826">
    <property type="entry name" value="Sortase_B"/>
    <property type="match status" value="1"/>
</dbReference>
<dbReference type="InterPro" id="IPR005754">
    <property type="entry name" value="Sortase"/>
</dbReference>
<dbReference type="Pfam" id="PF04203">
    <property type="entry name" value="Sortase"/>
    <property type="match status" value="1"/>
</dbReference>
<comment type="caution">
    <text evidence="3">The sequence shown here is derived from an EMBL/GenBank/DDBJ whole genome shotgun (WGS) entry which is preliminary data.</text>
</comment>
<evidence type="ECO:0000256" key="2">
    <source>
        <dbReference type="SAM" id="Phobius"/>
    </source>
</evidence>
<name>A0ABT2RLH9_9FIRM</name>
<organism evidence="3 4">
    <name type="scientific">Dorea acetigenes</name>
    <dbReference type="NCBI Taxonomy" id="2981787"/>
    <lineage>
        <taxon>Bacteria</taxon>
        <taxon>Bacillati</taxon>
        <taxon>Bacillota</taxon>
        <taxon>Clostridia</taxon>
        <taxon>Lachnospirales</taxon>
        <taxon>Lachnospiraceae</taxon>
        <taxon>Dorea</taxon>
    </lineage>
</organism>
<keyword evidence="2" id="KW-1133">Transmembrane helix</keyword>
<accession>A0ABT2RLH9</accession>
<dbReference type="Proteomes" id="UP001652431">
    <property type="component" value="Unassembled WGS sequence"/>
</dbReference>
<protein>
    <submittedName>
        <fullName evidence="3">Class B sortase</fullName>
        <ecNumber evidence="3">3.4.22.71</ecNumber>
    </submittedName>
</protein>
<reference evidence="3 4" key="1">
    <citation type="journal article" date="2021" name="ISME Commun">
        <title>Automated analysis of genomic sequences facilitates high-throughput and comprehensive description of bacteria.</title>
        <authorList>
            <person name="Hitch T.C.A."/>
        </authorList>
    </citation>
    <scope>NUCLEOTIDE SEQUENCE [LARGE SCALE GENOMIC DNA]</scope>
    <source>
        <strain evidence="3 4">Sanger_03</strain>
    </source>
</reference>
<dbReference type="EMBL" id="JAOQJU010000005">
    <property type="protein sequence ID" value="MCU6686274.1"/>
    <property type="molecule type" value="Genomic_DNA"/>
</dbReference>
<dbReference type="NCBIfam" id="TIGR03064">
    <property type="entry name" value="sortase_srtB"/>
    <property type="match status" value="1"/>
</dbReference>
<dbReference type="GO" id="GO:0016787">
    <property type="term" value="F:hydrolase activity"/>
    <property type="evidence" value="ECO:0007669"/>
    <property type="project" value="UniProtKB-KW"/>
</dbReference>
<evidence type="ECO:0000313" key="4">
    <source>
        <dbReference type="Proteomes" id="UP001652431"/>
    </source>
</evidence>
<keyword evidence="2" id="KW-0472">Membrane</keyword>
<keyword evidence="4" id="KW-1185">Reference proteome</keyword>